<keyword evidence="3" id="KW-1185">Reference proteome</keyword>
<dbReference type="SUPFAM" id="SSF51445">
    <property type="entry name" value="(Trans)glycosidases"/>
    <property type="match status" value="1"/>
</dbReference>
<dbReference type="InterPro" id="IPR017853">
    <property type="entry name" value="GH"/>
</dbReference>
<dbReference type="KEGG" id="ccos:Pan44_11360"/>
<reference evidence="2 3" key="1">
    <citation type="submission" date="2019-02" db="EMBL/GenBank/DDBJ databases">
        <title>Deep-cultivation of Planctomycetes and their phenomic and genomic characterization uncovers novel biology.</title>
        <authorList>
            <person name="Wiegand S."/>
            <person name="Jogler M."/>
            <person name="Boedeker C."/>
            <person name="Pinto D."/>
            <person name="Vollmers J."/>
            <person name="Rivas-Marin E."/>
            <person name="Kohn T."/>
            <person name="Peeters S.H."/>
            <person name="Heuer A."/>
            <person name="Rast P."/>
            <person name="Oberbeckmann S."/>
            <person name="Bunk B."/>
            <person name="Jeske O."/>
            <person name="Meyerdierks A."/>
            <person name="Storesund J.E."/>
            <person name="Kallscheuer N."/>
            <person name="Luecker S."/>
            <person name="Lage O.M."/>
            <person name="Pohl T."/>
            <person name="Merkel B.J."/>
            <person name="Hornburger P."/>
            <person name="Mueller R.-W."/>
            <person name="Bruemmer F."/>
            <person name="Labrenz M."/>
            <person name="Spormann A.M."/>
            <person name="Op den Camp H."/>
            <person name="Overmann J."/>
            <person name="Amann R."/>
            <person name="Jetten M.S.M."/>
            <person name="Mascher T."/>
            <person name="Medema M.H."/>
            <person name="Devos D.P."/>
            <person name="Kaster A.-K."/>
            <person name="Ovreas L."/>
            <person name="Rohde M."/>
            <person name="Galperin M.Y."/>
            <person name="Jogler C."/>
        </authorList>
    </citation>
    <scope>NUCLEOTIDE SEQUENCE [LARGE SCALE GENOMIC DNA]</scope>
    <source>
        <strain evidence="2 3">Pan44</strain>
    </source>
</reference>
<dbReference type="GO" id="GO:0047470">
    <property type="term" value="F:(1,4)-alpha-D-glucan 1-alpha-D-glucosylmutase activity"/>
    <property type="evidence" value="ECO:0007669"/>
    <property type="project" value="UniProtKB-EC"/>
</dbReference>
<evidence type="ECO:0000313" key="2">
    <source>
        <dbReference type="EMBL" id="QDT53121.1"/>
    </source>
</evidence>
<organism evidence="2 3">
    <name type="scientific">Caulifigura coniformis</name>
    <dbReference type="NCBI Taxonomy" id="2527983"/>
    <lineage>
        <taxon>Bacteria</taxon>
        <taxon>Pseudomonadati</taxon>
        <taxon>Planctomycetota</taxon>
        <taxon>Planctomycetia</taxon>
        <taxon>Planctomycetales</taxon>
        <taxon>Planctomycetaceae</taxon>
        <taxon>Caulifigura</taxon>
    </lineage>
</organism>
<dbReference type="NCBIfam" id="TIGR02401">
    <property type="entry name" value="trehalose_TreY"/>
    <property type="match status" value="1"/>
</dbReference>
<accession>A0A517SAG5</accession>
<proteinExistence type="predicted"/>
<sequence length="1047" mass="118533">MTLEPTKGDNARSEAELIDAVVLKVRERLGRQDRILATYRLQFTGANFRFSQARVIADYLAKLGVSHVYSSPVLKSGAGSTHGYDVVDHTRLNDELGTDEEYAEYVQALKTNGLGQILDIVPNHMSVAADANRWWRDVLANGPASAYAHYFDIDWRPVKRELRNRVLLPVLGELYGKMLEAGQLPIVFDNGRFYVQVYERRLPLEIRTWVQVLEPGIDALTEKLGAESLPLLELQSILRGLQYLPSCEETLPEKIEERRREQVVLQARLQRVVEESPEIRLFIEENVATINGDPGKPESFDLLDRLLESQVYRLVLWKAGSDELNYRRFFDVTELAAVCTEHLDVFDATHRLPFEMLLRGDVNGFRIDHVDGLFDPTEYLWRLQWTLLRLIVRRQFEQAEAGDSESLARLEHAVLLRLRGDLGGPDPAGLFGLSTESRGEDHGAGPHSTKAKPLFVVVEKILGADEPLPPHWPVEGTTGYDFLNHLNGLFVDAEGLHKIERSWMRYIDQEEDLRDIIYHTKRLILSAAMQSEVALLAHRLDRLSNRHRITRDYTLQSIRSAIREIIASFAVYRSYIRRGVVSERDRRVVQLAAAQARRRNPAVDESVIQFVRDVLLLEQPPVLDERGIEERDFFIGRFQQVSSPVMAKGVEDTAFYRFVPLVSLEEVGGEPAHAVQSVSEFHRQNVARRQEWPNTMLATSTHDTKRSEDVRARINVLSEIPGEWQKAVSRWSRVNKKFHRDVDGQPAPSRNDEWLFYQSLLGAWPVTPPGEEELAALVDRLQRYMQKATREAKLNTSWISPNAAYDDAVQAFVAEVLDSSNARFLGDFAAFHESVIDSGLYNSASQVALKLAAPGIPDVYQGQELWDFSLVDPDNRRPVDYELRRQLLGEVQATSGDGTARLALCRALARGPRDPRLKLLITTTLLTLRSRQPDIFLGGEYIPLAVEGEFAEHVIAFARRARQSPGQSLVVIAPRLIHRLRGTEQRPPCGREFWGETRVVVGDALPVEIVNQFTGARTTVTNGRIPVAEALEDFPVAALTAATLPWQ</sequence>
<dbReference type="EC" id="5.4.99.15" evidence="2"/>
<dbReference type="SMART" id="SM00642">
    <property type="entry name" value="Aamy"/>
    <property type="match status" value="1"/>
</dbReference>
<dbReference type="EMBL" id="CP036271">
    <property type="protein sequence ID" value="QDT53121.1"/>
    <property type="molecule type" value="Genomic_DNA"/>
</dbReference>
<protein>
    <submittedName>
        <fullName evidence="2">Maltooligosyl trehalose synthase</fullName>
        <ecNumber evidence="2">5.4.99.15</ecNumber>
    </submittedName>
</protein>
<evidence type="ECO:0000259" key="1">
    <source>
        <dbReference type="SMART" id="SM00642"/>
    </source>
</evidence>
<evidence type="ECO:0000313" key="3">
    <source>
        <dbReference type="Proteomes" id="UP000315700"/>
    </source>
</evidence>
<dbReference type="Gene3D" id="3.30.1590.10">
    <property type="entry name" value="Maltooligosyl trehalose synthase, domain 2"/>
    <property type="match status" value="1"/>
</dbReference>
<dbReference type="Gene3D" id="3.20.20.80">
    <property type="entry name" value="Glycosidases"/>
    <property type="match status" value="3"/>
</dbReference>
<dbReference type="PANTHER" id="PTHR10357">
    <property type="entry name" value="ALPHA-AMYLASE FAMILY MEMBER"/>
    <property type="match status" value="1"/>
</dbReference>
<dbReference type="InParanoid" id="A0A517SAG5"/>
<dbReference type="RefSeq" id="WP_197453883.1">
    <property type="nucleotide sequence ID" value="NZ_CP036271.1"/>
</dbReference>
<dbReference type="AlphaFoldDB" id="A0A517SAG5"/>
<name>A0A517SAG5_9PLAN</name>
<gene>
    <name evidence="2" type="primary">treY</name>
    <name evidence="2" type="ORF">Pan44_11360</name>
</gene>
<dbReference type="GO" id="GO:0030980">
    <property type="term" value="P:alpha-glucan catabolic process"/>
    <property type="evidence" value="ECO:0007669"/>
    <property type="project" value="TreeGrafter"/>
</dbReference>
<dbReference type="GO" id="GO:0005992">
    <property type="term" value="P:trehalose biosynthetic process"/>
    <property type="evidence" value="ECO:0007669"/>
    <property type="project" value="TreeGrafter"/>
</dbReference>
<dbReference type="Gene3D" id="3.30.750.90">
    <property type="match status" value="1"/>
</dbReference>
<dbReference type="InterPro" id="IPR012767">
    <property type="entry name" value="Trehalose_TreY"/>
</dbReference>
<dbReference type="Proteomes" id="UP000315700">
    <property type="component" value="Chromosome"/>
</dbReference>
<dbReference type="InterPro" id="IPR006047">
    <property type="entry name" value="GH13_cat_dom"/>
</dbReference>
<keyword evidence="2" id="KW-0413">Isomerase</keyword>
<dbReference type="PANTHER" id="PTHR10357:SF216">
    <property type="entry name" value="MALTOOLIGOSYL TREHALOSE SYNTHASE-RELATED"/>
    <property type="match status" value="1"/>
</dbReference>
<feature type="domain" description="Glycosyl hydrolase family 13 catalytic" evidence="1">
    <location>
        <begin position="49"/>
        <end position="584"/>
    </location>
</feature>
<dbReference type="CDD" id="cd11336">
    <property type="entry name" value="AmyAc_MTSase"/>
    <property type="match status" value="1"/>
</dbReference>
<dbReference type="Pfam" id="PF00128">
    <property type="entry name" value="Alpha-amylase"/>
    <property type="match status" value="1"/>
</dbReference>